<dbReference type="EMBL" id="QGMJ01001144">
    <property type="protein sequence ID" value="TVY32111.1"/>
    <property type="molecule type" value="Genomic_DNA"/>
</dbReference>
<evidence type="ECO:0000256" key="1">
    <source>
        <dbReference type="ARBA" id="ARBA00005854"/>
    </source>
</evidence>
<dbReference type="InterPro" id="IPR050418">
    <property type="entry name" value="D-iso_2-hydroxyacid_DH_PdxB"/>
</dbReference>
<dbReference type="PANTHER" id="PTHR43761">
    <property type="entry name" value="D-ISOMER SPECIFIC 2-HYDROXYACID DEHYDROGENASE FAMILY PROTEIN (AFU_ORTHOLOGUE AFUA_1G13630)"/>
    <property type="match status" value="1"/>
</dbReference>
<evidence type="ECO:0000256" key="2">
    <source>
        <dbReference type="ARBA" id="ARBA00023002"/>
    </source>
</evidence>
<dbReference type="SUPFAM" id="SSF52283">
    <property type="entry name" value="Formate/glycerate dehydrogenase catalytic domain-like"/>
    <property type="match status" value="1"/>
</dbReference>
<sequence length="146" mass="15709">MANTTPHIVRLDGWVSPAPIFSPSFKHTYTSHDRTPSDTTTISSRLATADIAITTRVPITTATLSQCPRLKLIAVFAIGIDMIDLAACKEHGVQVCNVPAASNEAVAEHAIALFFALRRNVCLIRSVYTNGKGGCAKSERRADGEE</sequence>
<reference evidence="5 6" key="1">
    <citation type="submission" date="2018-05" db="EMBL/GenBank/DDBJ databases">
        <title>Genome sequencing and assembly of the regulated plant pathogen Lachnellula willkommii and related sister species for the development of diagnostic species identification markers.</title>
        <authorList>
            <person name="Giroux E."/>
            <person name="Bilodeau G."/>
        </authorList>
    </citation>
    <scope>NUCLEOTIDE SEQUENCE [LARGE SCALE GENOMIC DNA]</scope>
    <source>
        <strain evidence="5 6">CBS 197.66</strain>
    </source>
</reference>
<keyword evidence="6" id="KW-1185">Reference proteome</keyword>
<feature type="domain" description="D-isomer specific 2-hydroxyacid dehydrogenase catalytic" evidence="4">
    <location>
        <begin position="25"/>
        <end position="110"/>
    </location>
</feature>
<dbReference type="Pfam" id="PF00389">
    <property type="entry name" value="2-Hacid_dh"/>
    <property type="match status" value="1"/>
</dbReference>
<evidence type="ECO:0000256" key="3">
    <source>
        <dbReference type="ARBA" id="ARBA00023027"/>
    </source>
</evidence>
<dbReference type="Proteomes" id="UP000462212">
    <property type="component" value="Unassembled WGS sequence"/>
</dbReference>
<name>A0A8H8RD96_9HELO</name>
<dbReference type="AlphaFoldDB" id="A0A8H8RD96"/>
<evidence type="ECO:0000313" key="6">
    <source>
        <dbReference type="Proteomes" id="UP000462212"/>
    </source>
</evidence>
<dbReference type="OrthoDB" id="298012at2759"/>
<gene>
    <name evidence="5" type="ORF">LSUB1_G008689</name>
</gene>
<organism evidence="5 6">
    <name type="scientific">Lachnellula subtilissima</name>
    <dbReference type="NCBI Taxonomy" id="602034"/>
    <lineage>
        <taxon>Eukaryota</taxon>
        <taxon>Fungi</taxon>
        <taxon>Dikarya</taxon>
        <taxon>Ascomycota</taxon>
        <taxon>Pezizomycotina</taxon>
        <taxon>Leotiomycetes</taxon>
        <taxon>Helotiales</taxon>
        <taxon>Lachnaceae</taxon>
        <taxon>Lachnellula</taxon>
    </lineage>
</organism>
<dbReference type="GO" id="GO:0016616">
    <property type="term" value="F:oxidoreductase activity, acting on the CH-OH group of donors, NAD or NADP as acceptor"/>
    <property type="evidence" value="ECO:0007669"/>
    <property type="project" value="InterPro"/>
</dbReference>
<comment type="similarity">
    <text evidence="1">Belongs to the D-isomer specific 2-hydroxyacid dehydrogenase family.</text>
</comment>
<comment type="caution">
    <text evidence="5">The sequence shown here is derived from an EMBL/GenBank/DDBJ whole genome shotgun (WGS) entry which is preliminary data.</text>
</comment>
<dbReference type="Gene3D" id="3.40.50.720">
    <property type="entry name" value="NAD(P)-binding Rossmann-like Domain"/>
    <property type="match status" value="2"/>
</dbReference>
<accession>A0A8H8RD96</accession>
<protein>
    <submittedName>
        <fullName evidence="5">Putative 2-hydroxyacid dehydrogenase</fullName>
    </submittedName>
</protein>
<keyword evidence="3" id="KW-0520">NAD</keyword>
<dbReference type="InterPro" id="IPR006139">
    <property type="entry name" value="D-isomer_2_OHA_DH_cat_dom"/>
</dbReference>
<dbReference type="GO" id="GO:0051287">
    <property type="term" value="F:NAD binding"/>
    <property type="evidence" value="ECO:0007669"/>
    <property type="project" value="InterPro"/>
</dbReference>
<keyword evidence="2" id="KW-0560">Oxidoreductase</keyword>
<evidence type="ECO:0000313" key="5">
    <source>
        <dbReference type="EMBL" id="TVY32111.1"/>
    </source>
</evidence>
<evidence type="ECO:0000259" key="4">
    <source>
        <dbReference type="Pfam" id="PF00389"/>
    </source>
</evidence>
<dbReference type="PANTHER" id="PTHR43761:SF1">
    <property type="entry name" value="D-ISOMER SPECIFIC 2-HYDROXYACID DEHYDROGENASE CATALYTIC DOMAIN-CONTAINING PROTEIN-RELATED"/>
    <property type="match status" value="1"/>
</dbReference>
<proteinExistence type="inferred from homology"/>